<protein>
    <recommendedName>
        <fullName evidence="2">Hydrazine synthase alpha subunit middle domain-containing protein</fullName>
    </recommendedName>
</protein>
<dbReference type="InterPro" id="IPR036280">
    <property type="entry name" value="Multihaem_cyt_sf"/>
</dbReference>
<gene>
    <name evidence="3" type="ORF">LCGC14_3158150</name>
</gene>
<dbReference type="AlphaFoldDB" id="A0A0F8WG33"/>
<evidence type="ECO:0000256" key="1">
    <source>
        <dbReference type="SAM" id="MobiDB-lite"/>
    </source>
</evidence>
<dbReference type="SUPFAM" id="SSF48695">
    <property type="entry name" value="Multiheme cytochromes"/>
    <property type="match status" value="1"/>
</dbReference>
<dbReference type="EMBL" id="LAZR01069727">
    <property type="protein sequence ID" value="KKK47145.1"/>
    <property type="molecule type" value="Genomic_DNA"/>
</dbReference>
<accession>A0A0F8WG33</accession>
<feature type="non-terminal residue" evidence="3">
    <location>
        <position position="335"/>
    </location>
</feature>
<organism evidence="3">
    <name type="scientific">marine sediment metagenome</name>
    <dbReference type="NCBI Taxonomy" id="412755"/>
    <lineage>
        <taxon>unclassified sequences</taxon>
        <taxon>metagenomes</taxon>
        <taxon>ecological metagenomes</taxon>
    </lineage>
</organism>
<feature type="domain" description="Hydrazine synthase alpha subunit middle" evidence="2">
    <location>
        <begin position="93"/>
        <end position="183"/>
    </location>
</feature>
<reference evidence="3" key="1">
    <citation type="journal article" date="2015" name="Nature">
        <title>Complex archaea that bridge the gap between prokaryotes and eukaryotes.</title>
        <authorList>
            <person name="Spang A."/>
            <person name="Saw J.H."/>
            <person name="Jorgensen S.L."/>
            <person name="Zaremba-Niedzwiedzka K."/>
            <person name="Martijn J."/>
            <person name="Lind A.E."/>
            <person name="van Eijk R."/>
            <person name="Schleper C."/>
            <person name="Guy L."/>
            <person name="Ettema T.J."/>
        </authorList>
    </citation>
    <scope>NUCLEOTIDE SEQUENCE</scope>
</reference>
<comment type="caution">
    <text evidence="3">The sequence shown here is derived from an EMBL/GenBank/DDBJ whole genome shotgun (WGS) entry which is preliminary data.</text>
</comment>
<feature type="non-terminal residue" evidence="3">
    <location>
        <position position="1"/>
    </location>
</feature>
<evidence type="ECO:0000259" key="2">
    <source>
        <dbReference type="Pfam" id="PF18582"/>
    </source>
</evidence>
<proteinExistence type="predicted"/>
<sequence length="335" mass="37510">YYTTPWPISENYFLVSYNPTGDMTRAEGYGIYLIDVFGNRELIHRDPNTSCFSPVPLAARRMPPVLQDHTDPSKRHATLVVTDVYEGLNAPRGSVKYLRINESMPWPYTKEGASRYTTEHDWTIKRTLGLVPVEADGSAHFVVPADIGVYFQALDENFVEVRRMRSLVSFQPGEQRSCTGCHETQIGAPPTSTTLAGRRAPSLPEPPSWGSANPISFLRDVQPVLDRHCTRCHSGLTPDGNIDLFGGLTGAAHPTAHNTSYDALTKYVPRANLVGDFEVTQPYQYGSAQSKLVKLLLEGHEDVKLDRDEWLRLLTWVDMNGLYLGSFISVHDWGR</sequence>
<evidence type="ECO:0000313" key="3">
    <source>
        <dbReference type="EMBL" id="KKK47145.1"/>
    </source>
</evidence>
<feature type="region of interest" description="Disordered" evidence="1">
    <location>
        <begin position="178"/>
        <end position="206"/>
    </location>
</feature>
<name>A0A0F8WG33_9ZZZZ</name>
<dbReference type="InterPro" id="IPR040698">
    <property type="entry name" value="HZS_alpha_mid"/>
</dbReference>
<dbReference type="Pfam" id="PF18582">
    <property type="entry name" value="HZS_alpha"/>
    <property type="match status" value="1"/>
</dbReference>